<keyword evidence="2" id="KW-1185">Reference proteome</keyword>
<dbReference type="InParanoid" id="A0A0V0QMD9"/>
<organism evidence="1 2">
    <name type="scientific">Pseudocohnilembus persalinus</name>
    <name type="common">Ciliate</name>
    <dbReference type="NCBI Taxonomy" id="266149"/>
    <lineage>
        <taxon>Eukaryota</taxon>
        <taxon>Sar</taxon>
        <taxon>Alveolata</taxon>
        <taxon>Ciliophora</taxon>
        <taxon>Intramacronucleata</taxon>
        <taxon>Oligohymenophorea</taxon>
        <taxon>Scuticociliatia</taxon>
        <taxon>Philasterida</taxon>
        <taxon>Pseudocohnilembidae</taxon>
        <taxon>Pseudocohnilembus</taxon>
    </lineage>
</organism>
<dbReference type="EMBL" id="LDAU01000135">
    <property type="protein sequence ID" value="KRX03338.1"/>
    <property type="molecule type" value="Genomic_DNA"/>
</dbReference>
<protein>
    <submittedName>
        <fullName evidence="1">Uncharacterized protein</fullName>
    </submittedName>
</protein>
<proteinExistence type="predicted"/>
<evidence type="ECO:0000313" key="1">
    <source>
        <dbReference type="EMBL" id="KRX03338.1"/>
    </source>
</evidence>
<accession>A0A0V0QMD9</accession>
<evidence type="ECO:0000313" key="2">
    <source>
        <dbReference type="Proteomes" id="UP000054937"/>
    </source>
</evidence>
<name>A0A0V0QMD9_PSEPJ</name>
<gene>
    <name evidence="1" type="ORF">PPERSA_05696</name>
</gene>
<dbReference type="Proteomes" id="UP000054937">
    <property type="component" value="Unassembled WGS sequence"/>
</dbReference>
<comment type="caution">
    <text evidence="1">The sequence shown here is derived from an EMBL/GenBank/DDBJ whole genome shotgun (WGS) entry which is preliminary data.</text>
</comment>
<reference evidence="1 2" key="1">
    <citation type="journal article" date="2015" name="Sci. Rep.">
        <title>Genome of the facultative scuticociliatosis pathogen Pseudocohnilembus persalinus provides insight into its virulence through horizontal gene transfer.</title>
        <authorList>
            <person name="Xiong J."/>
            <person name="Wang G."/>
            <person name="Cheng J."/>
            <person name="Tian M."/>
            <person name="Pan X."/>
            <person name="Warren A."/>
            <person name="Jiang C."/>
            <person name="Yuan D."/>
            <person name="Miao W."/>
        </authorList>
    </citation>
    <scope>NUCLEOTIDE SEQUENCE [LARGE SCALE GENOMIC DNA]</scope>
    <source>
        <strain evidence="1">36N120E</strain>
    </source>
</reference>
<dbReference type="AlphaFoldDB" id="A0A0V0QMD9"/>
<sequence>MNKRKFNQVYQLSDSDDEDHKLRIEEDILEQDKSLLLKIDMNFYRILQKKINSKSQKISVNLTTEQHQDNKLQNFIEINEDGQKLFKFEIYDPKQVFQEENIGVRYSLMRLQDQKQGTIQSVELKQWFEYLAELIPKDITKKVKTANIITQKVNYEYLEEMISDTSFDSAEYYQNDKQQNQNNQNDEQQDILDILRKICPEKEDQYVLYNFERHLINIQYNVKVLIEPNITLFTFQ</sequence>